<dbReference type="InterPro" id="IPR036280">
    <property type="entry name" value="Multihaem_cyt_sf"/>
</dbReference>
<proteinExistence type="predicted"/>
<feature type="domain" description="Zinc finger LSD1-type" evidence="4">
    <location>
        <begin position="73"/>
        <end position="97"/>
    </location>
</feature>
<keyword evidence="6" id="KW-1185">Reference proteome</keyword>
<evidence type="ECO:0000313" key="5">
    <source>
        <dbReference type="EMBL" id="CAK9871303.1"/>
    </source>
</evidence>
<evidence type="ECO:0000259" key="4">
    <source>
        <dbReference type="Pfam" id="PF06943"/>
    </source>
</evidence>
<dbReference type="Pfam" id="PF06943">
    <property type="entry name" value="zf-LSD1"/>
    <property type="match status" value="3"/>
</dbReference>
<organism evidence="5 6">
    <name type="scientific">Sphagnum jensenii</name>
    <dbReference type="NCBI Taxonomy" id="128206"/>
    <lineage>
        <taxon>Eukaryota</taxon>
        <taxon>Viridiplantae</taxon>
        <taxon>Streptophyta</taxon>
        <taxon>Embryophyta</taxon>
        <taxon>Bryophyta</taxon>
        <taxon>Sphagnophytina</taxon>
        <taxon>Sphagnopsida</taxon>
        <taxon>Sphagnales</taxon>
        <taxon>Sphagnaceae</taxon>
        <taxon>Sphagnum</taxon>
    </lineage>
</organism>
<evidence type="ECO:0000313" key="6">
    <source>
        <dbReference type="Proteomes" id="UP001497522"/>
    </source>
</evidence>
<accession>A0ABP1B8G3</accession>
<feature type="domain" description="Zinc finger LSD1-type" evidence="4">
    <location>
        <begin position="33"/>
        <end position="57"/>
    </location>
</feature>
<dbReference type="SUPFAM" id="SSF48695">
    <property type="entry name" value="Multiheme cytochromes"/>
    <property type="match status" value="1"/>
</dbReference>
<name>A0ABP1B8G3_9BRYO</name>
<protein>
    <recommendedName>
        <fullName evidence="4">Zinc finger LSD1-type domain-containing protein</fullName>
    </recommendedName>
</protein>
<dbReference type="PANTHER" id="PTHR31747">
    <property type="entry name" value="PROTEIN LSD1"/>
    <property type="match status" value="1"/>
</dbReference>
<feature type="region of interest" description="Disordered" evidence="3">
    <location>
        <begin position="153"/>
        <end position="200"/>
    </location>
</feature>
<dbReference type="Proteomes" id="UP001497522">
    <property type="component" value="Chromosome 2"/>
</dbReference>
<keyword evidence="2" id="KW-0539">Nucleus</keyword>
<dbReference type="InterPro" id="IPR040319">
    <property type="entry name" value="LSD1-like"/>
</dbReference>
<comment type="subcellular location">
    <subcellularLocation>
        <location evidence="1">Nucleus</location>
    </subcellularLocation>
</comment>
<reference evidence="5 6" key="1">
    <citation type="submission" date="2024-03" db="EMBL/GenBank/DDBJ databases">
        <authorList>
            <consortium name="ELIXIR-Norway"/>
            <consortium name="Elixir Norway"/>
        </authorList>
    </citation>
    <scope>NUCLEOTIDE SEQUENCE [LARGE SCALE GENOMIC DNA]</scope>
</reference>
<evidence type="ECO:0000256" key="3">
    <source>
        <dbReference type="SAM" id="MobiDB-lite"/>
    </source>
</evidence>
<feature type="compositionally biased region" description="Pro residues" evidence="3">
    <location>
        <begin position="164"/>
        <end position="181"/>
    </location>
</feature>
<feature type="domain" description="Zinc finger LSD1-type" evidence="4">
    <location>
        <begin position="116"/>
        <end position="140"/>
    </location>
</feature>
<gene>
    <name evidence="5" type="ORF">CSSPJE1EN2_LOCUS13971</name>
</gene>
<sequence length="219" mass="23243">MQLTTTQPIRRAQGLTFDHLAFDSLNQQGQLICGGCHTLLVYPSGASNVRCALCSSVTAVPPHGTETMAQLVCGGCRTLLMYMRGATSVQCSCCHTVNLAMETPTPPPPPMAHINCGGCGTMLMYAYGAHSVKCALCQYVTSIAMPNMRLALPPQQQQRHSATPAPPPSQYPPASLPPPVPAASEQSHTQTVVVENPMTLDENGKLVSNVAVGVTTERR</sequence>
<dbReference type="PANTHER" id="PTHR31747:SF3">
    <property type="entry name" value="PROTEIN LSD1"/>
    <property type="match status" value="1"/>
</dbReference>
<evidence type="ECO:0000256" key="1">
    <source>
        <dbReference type="ARBA" id="ARBA00004123"/>
    </source>
</evidence>
<dbReference type="EMBL" id="OZ023703">
    <property type="protein sequence ID" value="CAK9871303.1"/>
    <property type="molecule type" value="Genomic_DNA"/>
</dbReference>
<evidence type="ECO:0000256" key="2">
    <source>
        <dbReference type="ARBA" id="ARBA00023242"/>
    </source>
</evidence>
<dbReference type="NCBIfam" id="TIGR01053">
    <property type="entry name" value="LSD1"/>
    <property type="match status" value="3"/>
</dbReference>
<dbReference type="InterPro" id="IPR005735">
    <property type="entry name" value="Znf_LSD1"/>
</dbReference>